<protein>
    <submittedName>
        <fullName evidence="1">Carboxypeptidase regulatory-like domain-containing protein</fullName>
    </submittedName>
</protein>
<dbReference type="Proteomes" id="UP000198942">
    <property type="component" value="Unassembled WGS sequence"/>
</dbReference>
<keyword evidence="2" id="KW-1185">Reference proteome</keyword>
<keyword evidence="1" id="KW-0378">Hydrolase</keyword>
<reference evidence="2" key="1">
    <citation type="submission" date="2016-10" db="EMBL/GenBank/DDBJ databases">
        <authorList>
            <person name="Varghese N."/>
            <person name="Submissions S."/>
        </authorList>
    </citation>
    <scope>NUCLEOTIDE SEQUENCE [LARGE SCALE GENOMIC DNA]</scope>
    <source>
        <strain evidence="2">Gh-48</strain>
    </source>
</reference>
<dbReference type="OrthoDB" id="603275at2"/>
<gene>
    <name evidence="1" type="ORF">SAMN05192574_109217</name>
</gene>
<evidence type="ECO:0000313" key="2">
    <source>
        <dbReference type="Proteomes" id="UP000198942"/>
    </source>
</evidence>
<dbReference type="STRING" id="551995.SAMN05192574_109217"/>
<keyword evidence="1" id="KW-0645">Protease</keyword>
<dbReference type="Gene3D" id="2.60.40.1120">
    <property type="entry name" value="Carboxypeptidase-like, regulatory domain"/>
    <property type="match status" value="1"/>
</dbReference>
<accession>A0A1H8QYV4</accession>
<name>A0A1H8QYV4_9SPHI</name>
<evidence type="ECO:0000313" key="1">
    <source>
        <dbReference type="EMBL" id="SEO59412.1"/>
    </source>
</evidence>
<dbReference type="AlphaFoldDB" id="A0A1H8QYV4"/>
<sequence>MNRLITQVGLSLIALLFSAVCFGQSIKGSVKDSSGRAVPYATLNLKDITTNGIINYAITDAKGAYALILPANTPVTNWMVEARCVGYKTQSKNITDVQAPVDFVLSVSINQLQAVVVKSSRPVLRTNGDTLSYKVSDFSSVQDRVIGDVIKKLPGITVASDGRISYNNKPITNLYIGGDNLLDDKYNIATSTIPQGVVDQVQVLQNHQPVKVLQNKVVSDDVALNLSFKKGAKLQMVGQESIGAGIPANYDVDLNTMMFKDKYKAINYLKANNTGNDLQEDLVSHNYADYMQRIDNDVPATVLSLGSVNDPALSRNRYLFNKSGILNLNNLVNFKKNVQMKINAYYLHDTRRQDYSQHTTVYLPGDTVRYNETQHNRFRPDILHTQFTLNVNQDKYYLNNVLLMDNNRSTNYSDLNANGSMVNQVFRDNALNFSNEFNLIKSLRSNNIIQAYSYISHSAEPESRTIGPDFNNGIFNNGIPYALLTQNVNVPAWYTNNYLSFKIPSNLITQSFRTGFSVQSQNLTSDLSTVQNNNSVNLQSDSSINHLNWTRKKIYTEAAYDLPGDILKVNLTLPLSLQQINYSDSLYSLRKSLTRLYFNPQLKVKYQTGLENYLNFLYSYRNETGTIEDMYRGYILKDYRTLYANNAGLTERQNQMAALGFNYRKALTLFFASVNVLYNHIASNNIASGVITNNLQQRVVLPYPNSTDSWTANGTVSKYSFALKTTFSGGIQWQSNKSVQIQNNALLPFNTISTTLNAGVDTKVNDQVNFSYKAIFTQTHSHSVAEASAYHINQLLQQASVNYNPITDLQFKLSGEHYFTRQQGNPDLKYFFADASAKLRVEQWKTDLELSAANFLNVKTYNTLYLSANTLTASSYTLPGRIILLKVMFHI</sequence>
<dbReference type="RefSeq" id="WP_091216940.1">
    <property type="nucleotide sequence ID" value="NZ_FOCL01000009.1"/>
</dbReference>
<dbReference type="EMBL" id="FOCL01000009">
    <property type="protein sequence ID" value="SEO59412.1"/>
    <property type="molecule type" value="Genomic_DNA"/>
</dbReference>
<keyword evidence="1" id="KW-0121">Carboxypeptidase</keyword>
<dbReference type="InterPro" id="IPR008969">
    <property type="entry name" value="CarboxyPept-like_regulatory"/>
</dbReference>
<proteinExistence type="predicted"/>
<dbReference type="SUPFAM" id="SSF49464">
    <property type="entry name" value="Carboxypeptidase regulatory domain-like"/>
    <property type="match status" value="1"/>
</dbReference>
<dbReference type="GO" id="GO:0004180">
    <property type="term" value="F:carboxypeptidase activity"/>
    <property type="evidence" value="ECO:0007669"/>
    <property type="project" value="UniProtKB-KW"/>
</dbReference>
<dbReference type="Pfam" id="PF13620">
    <property type="entry name" value="CarboxypepD_reg"/>
    <property type="match status" value="1"/>
</dbReference>
<dbReference type="SUPFAM" id="SSF56935">
    <property type="entry name" value="Porins"/>
    <property type="match status" value="1"/>
</dbReference>
<organism evidence="1 2">
    <name type="scientific">Mucilaginibacter gossypiicola</name>
    <dbReference type="NCBI Taxonomy" id="551995"/>
    <lineage>
        <taxon>Bacteria</taxon>
        <taxon>Pseudomonadati</taxon>
        <taxon>Bacteroidota</taxon>
        <taxon>Sphingobacteriia</taxon>
        <taxon>Sphingobacteriales</taxon>
        <taxon>Sphingobacteriaceae</taxon>
        <taxon>Mucilaginibacter</taxon>
    </lineage>
</organism>